<evidence type="ECO:0000259" key="1">
    <source>
        <dbReference type="Pfam" id="PF12728"/>
    </source>
</evidence>
<dbReference type="GO" id="GO:0003677">
    <property type="term" value="F:DNA binding"/>
    <property type="evidence" value="ECO:0007669"/>
    <property type="project" value="UniProtKB-KW"/>
</dbReference>
<name>A0ABX8EFU9_9ACTN</name>
<dbReference type="NCBIfam" id="TIGR01764">
    <property type="entry name" value="excise"/>
    <property type="match status" value="1"/>
</dbReference>
<organism evidence="2 3">
    <name type="scientific">Nocardioides aquaticus</name>
    <dbReference type="NCBI Taxonomy" id="160826"/>
    <lineage>
        <taxon>Bacteria</taxon>
        <taxon>Bacillati</taxon>
        <taxon>Actinomycetota</taxon>
        <taxon>Actinomycetes</taxon>
        <taxon>Propionibacteriales</taxon>
        <taxon>Nocardioidaceae</taxon>
        <taxon>Nocardioides</taxon>
    </lineage>
</organism>
<gene>
    <name evidence="2" type="ORF">ENKNEFLB_01562</name>
</gene>
<dbReference type="Proteomes" id="UP000679307">
    <property type="component" value="Chromosome"/>
</dbReference>
<feature type="domain" description="Helix-turn-helix" evidence="1">
    <location>
        <begin position="5"/>
        <end position="53"/>
    </location>
</feature>
<keyword evidence="3" id="KW-1185">Reference proteome</keyword>
<dbReference type="InterPro" id="IPR041657">
    <property type="entry name" value="HTH_17"/>
</dbReference>
<protein>
    <submittedName>
        <fullName evidence="2">DNA-binding proteinA</fullName>
    </submittedName>
</protein>
<accession>A0ABX8EFU9</accession>
<keyword evidence="2" id="KW-0238">DNA-binding</keyword>
<proteinExistence type="predicted"/>
<sequence length="74" mass="8284">METLLLKIPEVMARLAVGQTKVYELMSSGELRSVKVGRSRRVPNDDLERFMAELDDSRPNLRLPAPRGSTARAS</sequence>
<dbReference type="InterPro" id="IPR010093">
    <property type="entry name" value="SinI_DNA-bd"/>
</dbReference>
<evidence type="ECO:0000313" key="3">
    <source>
        <dbReference type="Proteomes" id="UP000679307"/>
    </source>
</evidence>
<dbReference type="RefSeq" id="WP_214058659.1">
    <property type="nucleotide sequence ID" value="NZ_BAAAHS010000177.1"/>
</dbReference>
<reference evidence="2 3" key="1">
    <citation type="submission" date="2021-05" db="EMBL/GenBank/DDBJ databases">
        <title>Complete genome of Nocardioides aquaticus KCTC 9944T isolated from meromictic and hypersaline Ekho Lake, Antarctica.</title>
        <authorList>
            <person name="Hwang K."/>
            <person name="Kim K.M."/>
            <person name="Choe H."/>
        </authorList>
    </citation>
    <scope>NUCLEOTIDE SEQUENCE [LARGE SCALE GENOMIC DNA]</scope>
    <source>
        <strain evidence="2 3">KCTC 9944</strain>
    </source>
</reference>
<dbReference type="Pfam" id="PF12728">
    <property type="entry name" value="HTH_17"/>
    <property type="match status" value="1"/>
</dbReference>
<evidence type="ECO:0000313" key="2">
    <source>
        <dbReference type="EMBL" id="QVT79181.1"/>
    </source>
</evidence>
<dbReference type="EMBL" id="CP075371">
    <property type="protein sequence ID" value="QVT79181.1"/>
    <property type="molecule type" value="Genomic_DNA"/>
</dbReference>